<proteinExistence type="predicted"/>
<evidence type="ECO:0000313" key="3">
    <source>
        <dbReference type="EMBL" id="VVD72601.1"/>
    </source>
</evidence>
<feature type="domain" description="HTH cro/C1-type" evidence="2">
    <location>
        <begin position="22"/>
        <end position="73"/>
    </location>
</feature>
<evidence type="ECO:0000256" key="1">
    <source>
        <dbReference type="SAM" id="MobiDB-lite"/>
    </source>
</evidence>
<dbReference type="AlphaFoldDB" id="A0A5E4SBR4"/>
<keyword evidence="4" id="KW-1185">Reference proteome</keyword>
<gene>
    <name evidence="3" type="ORF">PTE30175_00647</name>
</gene>
<feature type="region of interest" description="Disordered" evidence="1">
    <location>
        <begin position="86"/>
        <end position="111"/>
    </location>
</feature>
<dbReference type="InterPro" id="IPR001387">
    <property type="entry name" value="Cro/C1-type_HTH"/>
</dbReference>
<dbReference type="Proteomes" id="UP000414233">
    <property type="component" value="Unassembled WGS sequence"/>
</dbReference>
<dbReference type="RefSeq" id="WP_150695600.1">
    <property type="nucleotide sequence ID" value="NZ_CABPRZ010000002.1"/>
</dbReference>
<dbReference type="GO" id="GO:0003677">
    <property type="term" value="F:DNA binding"/>
    <property type="evidence" value="ECO:0007669"/>
    <property type="project" value="InterPro"/>
</dbReference>
<name>A0A5E4SBR4_9BURK</name>
<organism evidence="3 4">
    <name type="scientific">Pandoraea terrae</name>
    <dbReference type="NCBI Taxonomy" id="1537710"/>
    <lineage>
        <taxon>Bacteria</taxon>
        <taxon>Pseudomonadati</taxon>
        <taxon>Pseudomonadota</taxon>
        <taxon>Betaproteobacteria</taxon>
        <taxon>Burkholderiales</taxon>
        <taxon>Burkholderiaceae</taxon>
        <taxon>Pandoraea</taxon>
    </lineage>
</organism>
<evidence type="ECO:0000259" key="2">
    <source>
        <dbReference type="PROSITE" id="PS50943"/>
    </source>
</evidence>
<dbReference type="Pfam" id="PF01381">
    <property type="entry name" value="HTH_3"/>
    <property type="match status" value="1"/>
</dbReference>
<dbReference type="PROSITE" id="PS50943">
    <property type="entry name" value="HTH_CROC1"/>
    <property type="match status" value="1"/>
</dbReference>
<dbReference type="EMBL" id="CABPRZ010000002">
    <property type="protein sequence ID" value="VVD72601.1"/>
    <property type="molecule type" value="Genomic_DNA"/>
</dbReference>
<dbReference type="SMART" id="SM00530">
    <property type="entry name" value="HTH_XRE"/>
    <property type="match status" value="1"/>
</dbReference>
<dbReference type="InterPro" id="IPR010982">
    <property type="entry name" value="Lambda_DNA-bd_dom_sf"/>
</dbReference>
<dbReference type="OrthoDB" id="122879at2"/>
<sequence length="111" mass="12534">MAVETEARSTDDWMVYVGDQCRAMRLRANWDQETLAQRADVSVGAVKNLEGGKGSSMTTMIKVLRALQRTDWLEALAPRISVSPMQMLKASRHKAPRQRVSRPRKRAHGDL</sequence>
<evidence type="ECO:0000313" key="4">
    <source>
        <dbReference type="Proteomes" id="UP000414233"/>
    </source>
</evidence>
<reference evidence="3 4" key="1">
    <citation type="submission" date="2019-08" db="EMBL/GenBank/DDBJ databases">
        <authorList>
            <person name="Peeters C."/>
        </authorList>
    </citation>
    <scope>NUCLEOTIDE SEQUENCE [LARGE SCALE GENOMIC DNA]</scope>
    <source>
        <strain evidence="3 4">LMG 30175</strain>
    </source>
</reference>
<dbReference type="SUPFAM" id="SSF47413">
    <property type="entry name" value="lambda repressor-like DNA-binding domains"/>
    <property type="match status" value="1"/>
</dbReference>
<accession>A0A5E4SBR4</accession>
<dbReference type="Gene3D" id="1.10.260.40">
    <property type="entry name" value="lambda repressor-like DNA-binding domains"/>
    <property type="match status" value="1"/>
</dbReference>
<feature type="compositionally biased region" description="Basic residues" evidence="1">
    <location>
        <begin position="90"/>
        <end position="111"/>
    </location>
</feature>
<protein>
    <submittedName>
        <fullName evidence="3">XRE family transcriptional regulator</fullName>
    </submittedName>
</protein>